<evidence type="ECO:0000313" key="2">
    <source>
        <dbReference type="Proteomes" id="UP000250235"/>
    </source>
</evidence>
<gene>
    <name evidence="1" type="ORF">F511_43603</name>
</gene>
<protein>
    <submittedName>
        <fullName evidence="1">Uncharacterized protein</fullName>
    </submittedName>
</protein>
<evidence type="ECO:0000313" key="1">
    <source>
        <dbReference type="EMBL" id="KZV14345.1"/>
    </source>
</evidence>
<organism evidence="1 2">
    <name type="scientific">Dorcoceras hygrometricum</name>
    <dbReference type="NCBI Taxonomy" id="472368"/>
    <lineage>
        <taxon>Eukaryota</taxon>
        <taxon>Viridiplantae</taxon>
        <taxon>Streptophyta</taxon>
        <taxon>Embryophyta</taxon>
        <taxon>Tracheophyta</taxon>
        <taxon>Spermatophyta</taxon>
        <taxon>Magnoliopsida</taxon>
        <taxon>eudicotyledons</taxon>
        <taxon>Gunneridae</taxon>
        <taxon>Pentapetalae</taxon>
        <taxon>asterids</taxon>
        <taxon>lamiids</taxon>
        <taxon>Lamiales</taxon>
        <taxon>Gesneriaceae</taxon>
        <taxon>Didymocarpoideae</taxon>
        <taxon>Trichosporeae</taxon>
        <taxon>Loxocarpinae</taxon>
        <taxon>Dorcoceras</taxon>
    </lineage>
</organism>
<name>A0A2Z7A5U9_9LAMI</name>
<sequence length="67" mass="7246">MPSLLLVALSLSYSAILGLERHSYRSVTLVLLYFTVIACVHCLTHSCSLSATGWRVGSSRFSSQVVG</sequence>
<dbReference type="AlphaFoldDB" id="A0A2Z7A5U9"/>
<keyword evidence="2" id="KW-1185">Reference proteome</keyword>
<accession>A0A2Z7A5U9</accession>
<proteinExistence type="predicted"/>
<dbReference type="Proteomes" id="UP000250235">
    <property type="component" value="Unassembled WGS sequence"/>
</dbReference>
<dbReference type="EMBL" id="KV020837">
    <property type="protein sequence ID" value="KZV14345.1"/>
    <property type="molecule type" value="Genomic_DNA"/>
</dbReference>
<reference evidence="1 2" key="1">
    <citation type="journal article" date="2015" name="Proc. Natl. Acad. Sci. U.S.A.">
        <title>The resurrection genome of Boea hygrometrica: A blueprint for survival of dehydration.</title>
        <authorList>
            <person name="Xiao L."/>
            <person name="Yang G."/>
            <person name="Zhang L."/>
            <person name="Yang X."/>
            <person name="Zhao S."/>
            <person name="Ji Z."/>
            <person name="Zhou Q."/>
            <person name="Hu M."/>
            <person name="Wang Y."/>
            <person name="Chen M."/>
            <person name="Xu Y."/>
            <person name="Jin H."/>
            <person name="Xiao X."/>
            <person name="Hu G."/>
            <person name="Bao F."/>
            <person name="Hu Y."/>
            <person name="Wan P."/>
            <person name="Li L."/>
            <person name="Deng X."/>
            <person name="Kuang T."/>
            <person name="Xiang C."/>
            <person name="Zhu J.K."/>
            <person name="Oliver M.J."/>
            <person name="He Y."/>
        </authorList>
    </citation>
    <scope>NUCLEOTIDE SEQUENCE [LARGE SCALE GENOMIC DNA]</scope>
    <source>
        <strain evidence="2">cv. XS01</strain>
    </source>
</reference>